<gene>
    <name evidence="1" type="ORF">SAMN05216586_10362</name>
</gene>
<evidence type="ECO:0000313" key="2">
    <source>
        <dbReference type="Proteomes" id="UP000243518"/>
    </source>
</evidence>
<dbReference type="RefSeq" id="WP_088274982.1">
    <property type="nucleotide sequence ID" value="NZ_FNVE01000003.1"/>
</dbReference>
<sequence>MHAIKRLLLAATLTNTTVVCADTLELQQLGLRTASSLLMLHGEHNGSEDLNHFYRLRHRLETSWSEHKADASQDETLAMQRLLQSIDTAVAQLQRGGGIELEHAEQMNLELRMMQSFWFRPTDDHSGQLQLALLDLNYRYLHRSYIGMPAPISLPGSGYYNAGNLDLINTLDSALTAARAPDHNAARWHMLKRMYGDLDSNWAQTPTAPVVVNLNANQLLEELNNARHSRP</sequence>
<dbReference type="Proteomes" id="UP000243518">
    <property type="component" value="Unassembled WGS sequence"/>
</dbReference>
<evidence type="ECO:0000313" key="1">
    <source>
        <dbReference type="EMBL" id="SEG04884.1"/>
    </source>
</evidence>
<accession>A0AAQ1G604</accession>
<protein>
    <submittedName>
        <fullName evidence="1">Uncharacterized protein</fullName>
    </submittedName>
</protein>
<comment type="caution">
    <text evidence="1">The sequence shown here is derived from an EMBL/GenBank/DDBJ whole genome shotgun (WGS) entry which is preliminary data.</text>
</comment>
<dbReference type="EMBL" id="FNVE01000003">
    <property type="protein sequence ID" value="SEG04884.1"/>
    <property type="molecule type" value="Genomic_DNA"/>
</dbReference>
<reference evidence="1 2" key="1">
    <citation type="submission" date="2016-10" db="EMBL/GenBank/DDBJ databases">
        <authorList>
            <person name="Varghese N."/>
            <person name="Submissions S."/>
        </authorList>
    </citation>
    <scope>NUCLEOTIDE SEQUENCE [LARGE SCALE GENOMIC DNA]</scope>
    <source>
        <strain evidence="1 2">CECT 8317</strain>
    </source>
</reference>
<organism evidence="1 2">
    <name type="scientific">Halopseudomonas aestusnigri</name>
    <dbReference type="NCBI Taxonomy" id="857252"/>
    <lineage>
        <taxon>Bacteria</taxon>
        <taxon>Pseudomonadati</taxon>
        <taxon>Pseudomonadota</taxon>
        <taxon>Gammaproteobacteria</taxon>
        <taxon>Pseudomonadales</taxon>
        <taxon>Pseudomonadaceae</taxon>
        <taxon>Halopseudomonas</taxon>
    </lineage>
</organism>
<keyword evidence="2" id="KW-1185">Reference proteome</keyword>
<proteinExistence type="predicted"/>
<dbReference type="AlphaFoldDB" id="A0AAQ1G604"/>
<name>A0AAQ1G604_9GAMM</name>